<dbReference type="STRING" id="460265.Mnod_2453"/>
<sequence length="123" mass="13551">MDTKGGRYTIDIGGRRFSGRSEGKVRPARAVNANGVNWDGSAYSSVAPKLASIELSFDRGQGIPWDETMLLQKPDVTFEETDAGVVHYLTAAGWDGEPEINTKDGEVTGLKLESDQYRWARTR</sequence>
<reference evidence="1 2" key="1">
    <citation type="submission" date="2009-01" db="EMBL/GenBank/DDBJ databases">
        <title>Complete sequence of chromosome of Methylobacterium nodulans ORS 2060.</title>
        <authorList>
            <consortium name="US DOE Joint Genome Institute"/>
            <person name="Lucas S."/>
            <person name="Copeland A."/>
            <person name="Lapidus A."/>
            <person name="Glavina del Rio T."/>
            <person name="Dalin E."/>
            <person name="Tice H."/>
            <person name="Bruce D."/>
            <person name="Goodwin L."/>
            <person name="Pitluck S."/>
            <person name="Sims D."/>
            <person name="Brettin T."/>
            <person name="Detter J.C."/>
            <person name="Han C."/>
            <person name="Larimer F."/>
            <person name="Land M."/>
            <person name="Hauser L."/>
            <person name="Kyrpides N."/>
            <person name="Ivanova N."/>
            <person name="Marx C.J."/>
            <person name="Richardson P."/>
        </authorList>
    </citation>
    <scope>NUCLEOTIDE SEQUENCE [LARGE SCALE GENOMIC DNA]</scope>
    <source>
        <strain evidence="2">LMG 21967 / CNCM I-2342 / ORS 2060</strain>
    </source>
</reference>
<protein>
    <recommendedName>
        <fullName evidence="3">Tail tube protein</fullName>
    </recommendedName>
</protein>
<dbReference type="OrthoDB" id="7993587at2"/>
<organism evidence="1 2">
    <name type="scientific">Methylobacterium nodulans (strain LMG 21967 / CNCM I-2342 / ORS 2060)</name>
    <dbReference type="NCBI Taxonomy" id="460265"/>
    <lineage>
        <taxon>Bacteria</taxon>
        <taxon>Pseudomonadati</taxon>
        <taxon>Pseudomonadota</taxon>
        <taxon>Alphaproteobacteria</taxon>
        <taxon>Hyphomicrobiales</taxon>
        <taxon>Methylobacteriaceae</taxon>
        <taxon>Methylobacterium</taxon>
    </lineage>
</organism>
<gene>
    <name evidence="1" type="ordered locus">Mnod_2453</name>
</gene>
<keyword evidence="2" id="KW-1185">Reference proteome</keyword>
<dbReference type="KEGG" id="mno:Mnod_2453"/>
<evidence type="ECO:0000313" key="1">
    <source>
        <dbReference type="EMBL" id="ACL57423.1"/>
    </source>
</evidence>
<dbReference type="EMBL" id="CP001349">
    <property type="protein sequence ID" value="ACL57423.1"/>
    <property type="molecule type" value="Genomic_DNA"/>
</dbReference>
<proteinExistence type="predicted"/>
<dbReference type="HOGENOM" id="CLU_2012599_0_0_5"/>
<evidence type="ECO:0008006" key="3">
    <source>
        <dbReference type="Google" id="ProtNLM"/>
    </source>
</evidence>
<dbReference type="InterPro" id="IPR019596">
    <property type="entry name" value="Phage_Mu_GpM_tail_tub"/>
</dbReference>
<dbReference type="Proteomes" id="UP000008207">
    <property type="component" value="Chromosome"/>
</dbReference>
<name>B8ICL2_METNO</name>
<dbReference type="AlphaFoldDB" id="B8ICL2"/>
<accession>B8ICL2</accession>
<dbReference type="RefSeq" id="WP_015929103.1">
    <property type="nucleotide sequence ID" value="NC_011894.1"/>
</dbReference>
<dbReference type="Pfam" id="PF10618">
    <property type="entry name" value="Tail_tube"/>
    <property type="match status" value="1"/>
</dbReference>
<evidence type="ECO:0000313" key="2">
    <source>
        <dbReference type="Proteomes" id="UP000008207"/>
    </source>
</evidence>